<protein>
    <submittedName>
        <fullName evidence="2">FXYD domain containing ion transport regulator 3</fullName>
    </submittedName>
</protein>
<proteinExistence type="predicted"/>
<dbReference type="Gene3D" id="1.20.5.780">
    <property type="entry name" value="Single helix bin"/>
    <property type="match status" value="1"/>
</dbReference>
<dbReference type="Proteomes" id="UP000005215">
    <property type="component" value="Unassembled WGS sequence"/>
</dbReference>
<gene>
    <name evidence="2" type="primary">FXYD3</name>
</gene>
<feature type="region of interest" description="Disordered" evidence="1">
    <location>
        <begin position="1"/>
        <end position="32"/>
    </location>
</feature>
<dbReference type="GeneTree" id="ENSGT00940000153062"/>
<evidence type="ECO:0000256" key="1">
    <source>
        <dbReference type="SAM" id="MobiDB-lite"/>
    </source>
</evidence>
<evidence type="ECO:0000313" key="2">
    <source>
        <dbReference type="Ensembl" id="ENSSTOP00000026092.1"/>
    </source>
</evidence>
<dbReference type="EMBL" id="AGTP01062869">
    <property type="status" value="NOT_ANNOTATED_CDS"/>
    <property type="molecule type" value="Genomic_DNA"/>
</dbReference>
<sequence>MSGKCKCRFSPKPSHRPGDAPPLITPGSAHNC</sequence>
<reference evidence="2" key="2">
    <citation type="submission" date="2025-08" db="UniProtKB">
        <authorList>
            <consortium name="Ensembl"/>
        </authorList>
    </citation>
    <scope>IDENTIFICATION</scope>
</reference>
<dbReference type="AlphaFoldDB" id="A0A287CXR4"/>
<reference evidence="2" key="3">
    <citation type="submission" date="2025-09" db="UniProtKB">
        <authorList>
            <consortium name="Ensembl"/>
        </authorList>
    </citation>
    <scope>IDENTIFICATION</scope>
</reference>
<accession>A0A287CXR4</accession>
<name>A0A287CXR4_ICTTR</name>
<feature type="compositionally biased region" description="Basic residues" evidence="1">
    <location>
        <begin position="1"/>
        <end position="15"/>
    </location>
</feature>
<dbReference type="Ensembl" id="ENSSTOT00000038376.1">
    <property type="protein sequence ID" value="ENSSTOP00000026092.1"/>
    <property type="gene ID" value="ENSSTOG00000011416.3"/>
</dbReference>
<evidence type="ECO:0000313" key="3">
    <source>
        <dbReference type="Proteomes" id="UP000005215"/>
    </source>
</evidence>
<reference evidence="3" key="1">
    <citation type="submission" date="2011-11" db="EMBL/GenBank/DDBJ databases">
        <title>The Draft Genome of Spermophilus tridecemlineatus.</title>
        <authorList>
            <consortium name="The Broad Institute Genome Assembly &amp; Analysis Group"/>
            <consortium name="Computational R&amp;D Group"/>
            <consortium name="and Sequencing Platform"/>
            <person name="Di Palma F."/>
            <person name="Alfoldi J."/>
            <person name="Johnson J."/>
            <person name="Berlin A."/>
            <person name="Gnerre S."/>
            <person name="Jaffe D."/>
            <person name="MacCallum I."/>
            <person name="Young S."/>
            <person name="Walker B.J."/>
            <person name="Lindblad-Toh K."/>
        </authorList>
    </citation>
    <scope>NUCLEOTIDE SEQUENCE [LARGE SCALE GENOMIC DNA]</scope>
</reference>
<keyword evidence="3" id="KW-1185">Reference proteome</keyword>
<organism evidence="2 3">
    <name type="scientific">Ictidomys tridecemlineatus</name>
    <name type="common">Thirteen-lined ground squirrel</name>
    <name type="synonym">Spermophilus tridecemlineatus</name>
    <dbReference type="NCBI Taxonomy" id="43179"/>
    <lineage>
        <taxon>Eukaryota</taxon>
        <taxon>Metazoa</taxon>
        <taxon>Chordata</taxon>
        <taxon>Craniata</taxon>
        <taxon>Vertebrata</taxon>
        <taxon>Euteleostomi</taxon>
        <taxon>Mammalia</taxon>
        <taxon>Eutheria</taxon>
        <taxon>Euarchontoglires</taxon>
        <taxon>Glires</taxon>
        <taxon>Rodentia</taxon>
        <taxon>Sciuromorpha</taxon>
        <taxon>Sciuridae</taxon>
        <taxon>Xerinae</taxon>
        <taxon>Marmotini</taxon>
        <taxon>Ictidomys</taxon>
    </lineage>
</organism>